<evidence type="ECO:0000256" key="1">
    <source>
        <dbReference type="ARBA" id="ARBA00006484"/>
    </source>
</evidence>
<evidence type="ECO:0000259" key="3">
    <source>
        <dbReference type="SMART" id="SM00822"/>
    </source>
</evidence>
<protein>
    <submittedName>
        <fullName evidence="4">NAD(P)-dependent dehydrogenase (Short-subunit alcohol dehydrogenase family)</fullName>
    </submittedName>
</protein>
<dbReference type="PRINTS" id="PR00080">
    <property type="entry name" value="SDRFAMILY"/>
</dbReference>
<sequence>MTAHSRYLPGTAVMPESSLFPLVSGGGLGVMGQLDNKVAVISGGSSGIGLATAQRFVEEGAVVYVTGRREQELTAAAEKVGAIAVQGDTSNPADLDRLYDTVRADGRQIDVVVANAGTAKFAMLEDVTDEHFDLHFNTNVRSTLNTVKKALPLLSDGASIVLVSSVSGSGGTAGYSVYNASKAAVRSFARSWANELKGRKIRVNALSPGIVDTAGIEDALVAAGLDEAGRREWKANYASAVPLARWGRPEEQANAILFLASEQSSYITGFELVVDGGATQLGTWS</sequence>
<dbReference type="InterPro" id="IPR002347">
    <property type="entry name" value="SDR_fam"/>
</dbReference>
<comment type="similarity">
    <text evidence="1">Belongs to the short-chain dehydrogenases/reductases (SDR) family.</text>
</comment>
<feature type="domain" description="Ketoreductase" evidence="3">
    <location>
        <begin position="37"/>
        <end position="219"/>
    </location>
</feature>
<dbReference type="InterPro" id="IPR057326">
    <property type="entry name" value="KR_dom"/>
</dbReference>
<dbReference type="Pfam" id="PF13561">
    <property type="entry name" value="adh_short_C2"/>
    <property type="match status" value="1"/>
</dbReference>
<dbReference type="PROSITE" id="PS00061">
    <property type="entry name" value="ADH_SHORT"/>
    <property type="match status" value="1"/>
</dbReference>
<proteinExistence type="inferred from homology"/>
<dbReference type="PANTHER" id="PTHR42760">
    <property type="entry name" value="SHORT-CHAIN DEHYDROGENASES/REDUCTASES FAMILY MEMBER"/>
    <property type="match status" value="1"/>
</dbReference>
<dbReference type="InterPro" id="IPR020904">
    <property type="entry name" value="Sc_DH/Rdtase_CS"/>
</dbReference>
<dbReference type="PRINTS" id="PR00081">
    <property type="entry name" value="GDHRDH"/>
</dbReference>
<keyword evidence="2" id="KW-0560">Oxidoreductase</keyword>
<gene>
    <name evidence="4" type="ORF">BJY27_008035</name>
</gene>
<dbReference type="SUPFAM" id="SSF51735">
    <property type="entry name" value="NAD(P)-binding Rossmann-fold domains"/>
    <property type="match status" value="1"/>
</dbReference>
<keyword evidence="5" id="KW-1185">Reference proteome</keyword>
<accession>A0ABR6LY12</accession>
<comment type="caution">
    <text evidence="4">The sequence shown here is derived from an EMBL/GenBank/DDBJ whole genome shotgun (WGS) entry which is preliminary data.</text>
</comment>
<dbReference type="PANTHER" id="PTHR42760:SF133">
    <property type="entry name" value="3-OXOACYL-[ACYL-CARRIER-PROTEIN] REDUCTASE"/>
    <property type="match status" value="1"/>
</dbReference>
<dbReference type="CDD" id="cd05233">
    <property type="entry name" value="SDR_c"/>
    <property type="match status" value="1"/>
</dbReference>
<organism evidence="4 5">
    <name type="scientific">Streptomyces rapamycinicus</name>
    <dbReference type="NCBI Taxonomy" id="1226757"/>
    <lineage>
        <taxon>Bacteria</taxon>
        <taxon>Bacillati</taxon>
        <taxon>Actinomycetota</taxon>
        <taxon>Actinomycetes</taxon>
        <taxon>Kitasatosporales</taxon>
        <taxon>Streptomycetaceae</taxon>
        <taxon>Streptomyces</taxon>
        <taxon>Streptomyces violaceusniger group</taxon>
    </lineage>
</organism>
<evidence type="ECO:0000256" key="2">
    <source>
        <dbReference type="ARBA" id="ARBA00023002"/>
    </source>
</evidence>
<reference evidence="4 5" key="1">
    <citation type="submission" date="2020-08" db="EMBL/GenBank/DDBJ databases">
        <title>Sequencing the genomes of 1000 actinobacteria strains.</title>
        <authorList>
            <person name="Klenk H.-P."/>
        </authorList>
    </citation>
    <scope>NUCLEOTIDE SEQUENCE [LARGE SCALE GENOMIC DNA]</scope>
    <source>
        <strain evidence="4 5">DSM 41530</strain>
    </source>
</reference>
<name>A0ABR6LY12_9ACTN</name>
<dbReference type="Proteomes" id="UP000530530">
    <property type="component" value="Unassembled WGS sequence"/>
</dbReference>
<evidence type="ECO:0000313" key="4">
    <source>
        <dbReference type="EMBL" id="MBB4787074.1"/>
    </source>
</evidence>
<evidence type="ECO:0000313" key="5">
    <source>
        <dbReference type="Proteomes" id="UP000530530"/>
    </source>
</evidence>
<dbReference type="InterPro" id="IPR036291">
    <property type="entry name" value="NAD(P)-bd_dom_sf"/>
</dbReference>
<dbReference type="Gene3D" id="3.40.50.720">
    <property type="entry name" value="NAD(P)-binding Rossmann-like Domain"/>
    <property type="match status" value="1"/>
</dbReference>
<dbReference type="EMBL" id="JACHNG010000001">
    <property type="protein sequence ID" value="MBB4787074.1"/>
    <property type="molecule type" value="Genomic_DNA"/>
</dbReference>
<dbReference type="SMART" id="SM00822">
    <property type="entry name" value="PKS_KR"/>
    <property type="match status" value="1"/>
</dbReference>